<sequence>MDRIIGTKIAIFSLGSSMINASLQYPVFGPDIHCPHCRQLIPALTLTDTYLCPRHGAFEADPKTGELVHLQSGRHWRLWNGEWYRQHTHPDGIRFEIHEALDRLYTQGFKATKVIIANRYRDLVSSYLERNTTWRGNGPGEATIPRLYGLPVEFSPDAPDQPCWDVINFDLEKEPGVPKRYPYFRLFD</sequence>
<evidence type="ECO:0000313" key="2">
    <source>
        <dbReference type="Proteomes" id="UP000030321"/>
    </source>
</evidence>
<name>A0A0A1VQN4_MICAE</name>
<accession>A0A0A1VQN4</accession>
<evidence type="ECO:0008006" key="3">
    <source>
        <dbReference type="Google" id="ProtNLM"/>
    </source>
</evidence>
<dbReference type="AlphaFoldDB" id="A0A0A1VQN4"/>
<gene>
    <name evidence="1" type="ORF">N44_00410</name>
</gene>
<dbReference type="NCBIfam" id="TIGR02652">
    <property type="entry name" value="TIGR02652 family protein"/>
    <property type="match status" value="1"/>
</dbReference>
<proteinExistence type="predicted"/>
<dbReference type="Pfam" id="PF09654">
    <property type="entry name" value="DUF2396"/>
    <property type="match status" value="1"/>
</dbReference>
<dbReference type="EMBL" id="BBPA01000019">
    <property type="protein sequence ID" value="GAL92122.1"/>
    <property type="molecule type" value="Genomic_DNA"/>
</dbReference>
<dbReference type="InterPro" id="IPR013472">
    <property type="entry name" value="CHP02652"/>
</dbReference>
<dbReference type="Proteomes" id="UP000030321">
    <property type="component" value="Unassembled WGS sequence"/>
</dbReference>
<comment type="caution">
    <text evidence="1">The sequence shown here is derived from an EMBL/GenBank/DDBJ whole genome shotgun (WGS) entry which is preliminary data.</text>
</comment>
<reference evidence="2" key="1">
    <citation type="journal article" date="2015" name="Genome">
        <title>Whole Genome Sequence of the Non-Microcystin-Producing Microcystis aeruginosa Strain NIES-44.</title>
        <authorList>
            <person name="Okano K."/>
            <person name="Miyata N."/>
            <person name="Ozaki Y."/>
        </authorList>
    </citation>
    <scope>NUCLEOTIDE SEQUENCE [LARGE SCALE GENOMIC DNA]</scope>
    <source>
        <strain evidence="2">NIES-44</strain>
    </source>
</reference>
<organism evidence="1 2">
    <name type="scientific">Microcystis aeruginosa NIES-44</name>
    <dbReference type="NCBI Taxonomy" id="449439"/>
    <lineage>
        <taxon>Bacteria</taxon>
        <taxon>Bacillati</taxon>
        <taxon>Cyanobacteriota</taxon>
        <taxon>Cyanophyceae</taxon>
        <taxon>Oscillatoriophycideae</taxon>
        <taxon>Chroococcales</taxon>
        <taxon>Microcystaceae</taxon>
        <taxon>Microcystis</taxon>
    </lineage>
</organism>
<evidence type="ECO:0000313" key="1">
    <source>
        <dbReference type="EMBL" id="GAL92122.1"/>
    </source>
</evidence>
<protein>
    <recommendedName>
        <fullName evidence="3">TIGR02652 family protein</fullName>
    </recommendedName>
</protein>